<dbReference type="PANTHER" id="PTHR14732:SF0">
    <property type="entry name" value="RNA POLYMERASE II SUBUNIT B1 CTD PHOSPHATASE RPAP2-RELATED"/>
    <property type="match status" value="1"/>
</dbReference>
<dbReference type="AlphaFoldDB" id="A0A151ZK78"/>
<comment type="similarity">
    <text evidence="2 11 12">Belongs to the RPAP2 family.</text>
</comment>
<evidence type="ECO:0000256" key="2">
    <source>
        <dbReference type="ARBA" id="ARBA00005676"/>
    </source>
</evidence>
<keyword evidence="7 12" id="KW-0904">Protein phosphatase</keyword>
<dbReference type="InParanoid" id="A0A151ZK78"/>
<feature type="compositionally biased region" description="Acidic residues" evidence="13">
    <location>
        <begin position="334"/>
        <end position="357"/>
    </location>
</feature>
<evidence type="ECO:0000256" key="1">
    <source>
        <dbReference type="ARBA" id="ARBA00004123"/>
    </source>
</evidence>
<evidence type="ECO:0000259" key="14">
    <source>
        <dbReference type="PROSITE" id="PS51479"/>
    </source>
</evidence>
<keyword evidence="6 12" id="KW-0862">Zinc</keyword>
<evidence type="ECO:0000256" key="7">
    <source>
        <dbReference type="ARBA" id="ARBA00022912"/>
    </source>
</evidence>
<dbReference type="InterPro" id="IPR007308">
    <property type="entry name" value="Rtr1/RPAP2_dom"/>
</dbReference>
<evidence type="ECO:0000313" key="15">
    <source>
        <dbReference type="EMBL" id="KYQ94401.1"/>
    </source>
</evidence>
<dbReference type="Gene3D" id="1.25.40.820">
    <property type="match status" value="1"/>
</dbReference>
<protein>
    <recommendedName>
        <fullName evidence="12">RNA polymerase II subunit B1 CTD phosphatase RPAP2 homolog</fullName>
        <ecNumber evidence="12">3.1.3.16</ecNumber>
    </recommendedName>
</protein>
<evidence type="ECO:0000256" key="10">
    <source>
        <dbReference type="ARBA" id="ARBA00048336"/>
    </source>
</evidence>
<dbReference type="GO" id="GO:0008420">
    <property type="term" value="F:RNA polymerase II CTD heptapeptide repeat phosphatase activity"/>
    <property type="evidence" value="ECO:0007669"/>
    <property type="project" value="UniProtKB-UniRule"/>
</dbReference>
<evidence type="ECO:0000256" key="13">
    <source>
        <dbReference type="SAM" id="MobiDB-lite"/>
    </source>
</evidence>
<feature type="region of interest" description="Disordered" evidence="13">
    <location>
        <begin position="27"/>
        <end position="65"/>
    </location>
</feature>
<dbReference type="EMBL" id="LODT01000022">
    <property type="protein sequence ID" value="KYQ94401.1"/>
    <property type="molecule type" value="Genomic_DNA"/>
</dbReference>
<dbReference type="STRING" id="361077.A0A151ZK78"/>
<organism evidence="15 16">
    <name type="scientific">Tieghemostelium lacteum</name>
    <name type="common">Slime mold</name>
    <name type="synonym">Dictyostelium lacteum</name>
    <dbReference type="NCBI Taxonomy" id="361077"/>
    <lineage>
        <taxon>Eukaryota</taxon>
        <taxon>Amoebozoa</taxon>
        <taxon>Evosea</taxon>
        <taxon>Eumycetozoa</taxon>
        <taxon>Dictyostelia</taxon>
        <taxon>Dictyosteliales</taxon>
        <taxon>Raperosteliaceae</taxon>
        <taxon>Tieghemostelium</taxon>
    </lineage>
</organism>
<dbReference type="PROSITE" id="PS51479">
    <property type="entry name" value="ZF_RTR1"/>
    <property type="match status" value="1"/>
</dbReference>
<dbReference type="PANTHER" id="PTHR14732">
    <property type="entry name" value="RNA POLYMERASE II SUBUNIT B1 CTD PHOSPHATASE RPAP2-RELATED"/>
    <property type="match status" value="1"/>
</dbReference>
<dbReference type="GO" id="GO:0005634">
    <property type="term" value="C:nucleus"/>
    <property type="evidence" value="ECO:0007669"/>
    <property type="project" value="UniProtKB-SubCell"/>
</dbReference>
<dbReference type="EC" id="3.1.3.16" evidence="12"/>
<dbReference type="GO" id="GO:0005737">
    <property type="term" value="C:cytoplasm"/>
    <property type="evidence" value="ECO:0007669"/>
    <property type="project" value="TreeGrafter"/>
</dbReference>
<evidence type="ECO:0000313" key="16">
    <source>
        <dbReference type="Proteomes" id="UP000076078"/>
    </source>
</evidence>
<evidence type="ECO:0000256" key="4">
    <source>
        <dbReference type="ARBA" id="ARBA00022771"/>
    </source>
</evidence>
<feature type="domain" description="RTR1-type" evidence="14">
    <location>
        <begin position="112"/>
        <end position="196"/>
    </location>
</feature>
<dbReference type="OMA" id="KCGYPCC"/>
<evidence type="ECO:0000256" key="3">
    <source>
        <dbReference type="ARBA" id="ARBA00022723"/>
    </source>
</evidence>
<accession>A0A151ZK78</accession>
<keyword evidence="8 12" id="KW-0539">Nucleus</keyword>
<name>A0A151ZK78_TIELA</name>
<dbReference type="Pfam" id="PF04181">
    <property type="entry name" value="RPAP2_Rtr1"/>
    <property type="match status" value="1"/>
</dbReference>
<keyword evidence="5 12" id="KW-0378">Hydrolase</keyword>
<keyword evidence="4 12" id="KW-0863">Zinc-finger</keyword>
<comment type="function">
    <text evidence="12">Putative RNA polymerase II subunit B1 C-terminal domain (CTD) phosphatase involved in RNA polymerase II transcription regulation.</text>
</comment>
<dbReference type="FunCoup" id="A0A151ZK78">
    <property type="interactions" value="47"/>
</dbReference>
<comment type="subcellular location">
    <subcellularLocation>
        <location evidence="1 12">Nucleus</location>
    </subcellularLocation>
</comment>
<dbReference type="GO" id="GO:0008270">
    <property type="term" value="F:zinc ion binding"/>
    <property type="evidence" value="ECO:0007669"/>
    <property type="project" value="UniProtKB-KW"/>
</dbReference>
<reference evidence="15 16" key="1">
    <citation type="submission" date="2015-12" db="EMBL/GenBank/DDBJ databases">
        <title>Dictyostelia acquired genes for synthesis and detection of signals that induce cell-type specialization by lateral gene transfer from prokaryotes.</title>
        <authorList>
            <person name="Gloeckner G."/>
            <person name="Schaap P."/>
        </authorList>
    </citation>
    <scope>NUCLEOTIDE SEQUENCE [LARGE SCALE GENOMIC DNA]</scope>
    <source>
        <strain evidence="15 16">TK</strain>
    </source>
</reference>
<comment type="caution">
    <text evidence="15">The sequence shown here is derived from an EMBL/GenBank/DDBJ whole genome shotgun (WGS) entry which is preliminary data.</text>
</comment>
<evidence type="ECO:0000256" key="9">
    <source>
        <dbReference type="ARBA" id="ARBA00047761"/>
    </source>
</evidence>
<dbReference type="GO" id="GO:0043175">
    <property type="term" value="F:RNA polymerase core enzyme binding"/>
    <property type="evidence" value="ECO:0007669"/>
    <property type="project" value="UniProtKB-UniRule"/>
</dbReference>
<keyword evidence="16" id="KW-1185">Reference proteome</keyword>
<evidence type="ECO:0000256" key="8">
    <source>
        <dbReference type="ARBA" id="ARBA00023242"/>
    </source>
</evidence>
<feature type="region of interest" description="Disordered" evidence="13">
    <location>
        <begin position="290"/>
        <end position="362"/>
    </location>
</feature>
<comment type="catalytic activity">
    <reaction evidence="10 12">
        <text>O-phospho-L-threonyl-[protein] + H2O = L-threonyl-[protein] + phosphate</text>
        <dbReference type="Rhea" id="RHEA:47004"/>
        <dbReference type="Rhea" id="RHEA-COMP:11060"/>
        <dbReference type="Rhea" id="RHEA-COMP:11605"/>
        <dbReference type="ChEBI" id="CHEBI:15377"/>
        <dbReference type="ChEBI" id="CHEBI:30013"/>
        <dbReference type="ChEBI" id="CHEBI:43474"/>
        <dbReference type="ChEBI" id="CHEBI:61977"/>
        <dbReference type="EC" id="3.1.3.16"/>
    </reaction>
</comment>
<dbReference type="OrthoDB" id="2590500at2759"/>
<comment type="catalytic activity">
    <reaction evidence="9 12">
        <text>O-phospho-L-seryl-[protein] + H2O = L-seryl-[protein] + phosphate</text>
        <dbReference type="Rhea" id="RHEA:20629"/>
        <dbReference type="Rhea" id="RHEA-COMP:9863"/>
        <dbReference type="Rhea" id="RHEA-COMP:11604"/>
        <dbReference type="ChEBI" id="CHEBI:15377"/>
        <dbReference type="ChEBI" id="CHEBI:29999"/>
        <dbReference type="ChEBI" id="CHEBI:43474"/>
        <dbReference type="ChEBI" id="CHEBI:83421"/>
        <dbReference type="EC" id="3.1.3.16"/>
    </reaction>
</comment>
<keyword evidence="3 12" id="KW-0479">Metal-binding</keyword>
<evidence type="ECO:0000256" key="6">
    <source>
        <dbReference type="ARBA" id="ARBA00022833"/>
    </source>
</evidence>
<dbReference type="InterPro" id="IPR038534">
    <property type="entry name" value="Rtr1/RPAP2_sf"/>
</dbReference>
<feature type="compositionally biased region" description="Low complexity" evidence="13">
    <location>
        <begin position="31"/>
        <end position="53"/>
    </location>
</feature>
<evidence type="ECO:0000256" key="12">
    <source>
        <dbReference type="RuleBase" id="RU367080"/>
    </source>
</evidence>
<sequence>MEEKDVNMSDKAVPEKPKVKVIKKVVKRRPVATTSNNTSQNNTTNVNNNNNNSKTKMDNTQEQENKVHPNVAKKMELVLNTQKEKFKYEKLTFNAQLHCLDNDVTEEELKTEYYKYFLPENYNDIVVERSIGMKCGYPCCKNYIEKNSTTQKLKISIQDQRVYNIEELSMYCSTDCLIKSNLFQSTLDTTPVYLRKWVHGELQDVEVKKKVEFLNNFEKKLNITENENASLQPPSSIYNNNVDNERVPIEIDNPSTTTTTMTSGINNVNIKKVDSQSDLLQSILEEMNGVINNSDGKTSNEDEESVDDESSEESEYDDENNDDKDNVAMTSQENDNDDEQESSDDEFNNSDNDEDEPYYGFLNNDQSGQFTKSFKASNYHLIYSALSEWMTKYTNQFFQSNGNSTLKVTQNHQIKTTLHHHLSTVYPLVVNNDLKLQVNIKQDLYLLIETFNLIRPIPSLKLNNWKLILLLFIKLLSFNLTVLKTELQSKEQIFLVLIKNYGLDLESFKVFENLCLNGYDD</sequence>
<gene>
    <name evidence="15" type="ORF">DLAC_04698</name>
</gene>
<dbReference type="InterPro" id="IPR039693">
    <property type="entry name" value="Rtr1/RPAP2"/>
</dbReference>
<evidence type="ECO:0000256" key="11">
    <source>
        <dbReference type="PROSITE-ProRule" id="PRU00812"/>
    </source>
</evidence>
<dbReference type="Proteomes" id="UP000076078">
    <property type="component" value="Unassembled WGS sequence"/>
</dbReference>
<proteinExistence type="inferred from homology"/>
<feature type="compositionally biased region" description="Acidic residues" evidence="13">
    <location>
        <begin position="301"/>
        <end position="322"/>
    </location>
</feature>
<evidence type="ECO:0000256" key="5">
    <source>
        <dbReference type="ARBA" id="ARBA00022801"/>
    </source>
</evidence>
<feature type="compositionally biased region" description="Basic and acidic residues" evidence="13">
    <location>
        <begin position="55"/>
        <end position="65"/>
    </location>
</feature>